<proteinExistence type="predicted"/>
<gene>
    <name evidence="1" type="ORF">PGIGA_G00066730</name>
</gene>
<accession>A0ACC5X6L7</accession>
<sequence length="184" mass="20823">MEPDVVFCCCSPSSSRFDVLCILRCFSAHHMIKFQWDVRNCCVVAFTETWLDATVPDSGVSLPGFPIHRQERITDSGAPPRCVLSPFLYSLFIHDSVTKHSSNIIFKFAVTTTILGLITDGDETAYRDEMEVLQESRMMIPDCHRRLAMAHADLQQLLEMGVDLEESEEYKEARSVLDSVKLEG</sequence>
<organism evidence="1 2">
    <name type="scientific">Pangasianodon gigas</name>
    <name type="common">Mekong giant catfish</name>
    <name type="synonym">Pangasius gigas</name>
    <dbReference type="NCBI Taxonomy" id="30993"/>
    <lineage>
        <taxon>Eukaryota</taxon>
        <taxon>Metazoa</taxon>
        <taxon>Chordata</taxon>
        <taxon>Craniata</taxon>
        <taxon>Vertebrata</taxon>
        <taxon>Euteleostomi</taxon>
        <taxon>Actinopterygii</taxon>
        <taxon>Neopterygii</taxon>
        <taxon>Teleostei</taxon>
        <taxon>Ostariophysi</taxon>
        <taxon>Siluriformes</taxon>
        <taxon>Pangasiidae</taxon>
        <taxon>Pangasianodon</taxon>
    </lineage>
</organism>
<protein>
    <submittedName>
        <fullName evidence="1">Uncharacterized protein</fullName>
    </submittedName>
</protein>
<evidence type="ECO:0000313" key="2">
    <source>
        <dbReference type="Proteomes" id="UP000829447"/>
    </source>
</evidence>
<name>A0ACC5X6L7_PANGG</name>
<comment type="caution">
    <text evidence="1">The sequence shown here is derived from an EMBL/GenBank/DDBJ whole genome shotgun (WGS) entry which is preliminary data.</text>
</comment>
<evidence type="ECO:0000313" key="1">
    <source>
        <dbReference type="EMBL" id="MCI4386791.1"/>
    </source>
</evidence>
<keyword evidence="2" id="KW-1185">Reference proteome</keyword>
<dbReference type="EMBL" id="CM040468">
    <property type="protein sequence ID" value="MCI4386791.1"/>
    <property type="molecule type" value="Genomic_DNA"/>
</dbReference>
<reference evidence="1 2" key="1">
    <citation type="journal article" date="2022" name="bioRxiv">
        <title>An ancient truncated duplication of the anti-Mullerian hormone receptor type 2 gene is a potential conserved master sex determinant in the Pangasiidae catfish family.</title>
        <authorList>
            <person name="Wen M."/>
            <person name="Pan Q."/>
            <person name="Jouanno E."/>
            <person name="Montfort J."/>
            <person name="Zahm M."/>
            <person name="Cabau C."/>
            <person name="Klopp C."/>
            <person name="Iampietro C."/>
            <person name="Roques C."/>
            <person name="Bouchez O."/>
            <person name="Castinel A."/>
            <person name="Donnadieu C."/>
            <person name="Parrinello H."/>
            <person name="Poncet C."/>
            <person name="Belmonte E."/>
            <person name="Gautier V."/>
            <person name="Avarre J.-C."/>
            <person name="Dugue R."/>
            <person name="Gustiano R."/>
            <person name="Ha T.T.T."/>
            <person name="Campet M."/>
            <person name="Sriphairoj K."/>
            <person name="Ribolli J."/>
            <person name="de Almeida F.L."/>
            <person name="Desvignes T."/>
            <person name="Postlethwait J.H."/>
            <person name="Bucao C.F."/>
            <person name="Robinson-Rechavi M."/>
            <person name="Bobe J."/>
            <person name="Herpin A."/>
            <person name="Guiguen Y."/>
        </authorList>
    </citation>
    <scope>NUCLEOTIDE SEQUENCE [LARGE SCALE GENOMIC DNA]</scope>
    <source>
        <strain evidence="1">YG-Dec2019</strain>
    </source>
</reference>
<dbReference type="Proteomes" id="UP000829447">
    <property type="component" value="Linkage Group LG15"/>
</dbReference>